<comment type="caution">
    <text evidence="5">The sequence shown here is derived from an EMBL/GenBank/DDBJ whole genome shotgun (WGS) entry which is preliminary data.</text>
</comment>
<feature type="transmembrane region" description="Helical" evidence="3">
    <location>
        <begin position="6"/>
        <end position="27"/>
    </location>
</feature>
<keyword evidence="2" id="KW-0378">Hydrolase</keyword>
<feature type="non-terminal residue" evidence="5">
    <location>
        <position position="252"/>
    </location>
</feature>
<feature type="transmembrane region" description="Helical" evidence="3">
    <location>
        <begin position="72"/>
        <end position="96"/>
    </location>
</feature>
<dbReference type="PANTHER" id="PTHR31302:SF31">
    <property type="entry name" value="PHOSPHODIESTERASE YAEI"/>
    <property type="match status" value="1"/>
</dbReference>
<keyword evidence="3" id="KW-0812">Transmembrane</keyword>
<evidence type="ECO:0000256" key="1">
    <source>
        <dbReference type="ARBA" id="ARBA00022723"/>
    </source>
</evidence>
<dbReference type="Proteomes" id="UP000886047">
    <property type="component" value="Unassembled WGS sequence"/>
</dbReference>
<dbReference type="InterPro" id="IPR051158">
    <property type="entry name" value="Metallophosphoesterase_sf"/>
</dbReference>
<evidence type="ECO:0000259" key="4">
    <source>
        <dbReference type="Pfam" id="PF00149"/>
    </source>
</evidence>
<dbReference type="InterPro" id="IPR029052">
    <property type="entry name" value="Metallo-depent_PP-like"/>
</dbReference>
<dbReference type="GO" id="GO:0008758">
    <property type="term" value="F:UDP-2,3-diacylglucosamine hydrolase activity"/>
    <property type="evidence" value="ECO:0007669"/>
    <property type="project" value="TreeGrafter"/>
</dbReference>
<keyword evidence="1" id="KW-0479">Metal-binding</keyword>
<feature type="transmembrane region" description="Helical" evidence="3">
    <location>
        <begin position="108"/>
        <end position="130"/>
    </location>
</feature>
<sequence>MRSFQILFLVLFFVIFILGASGSLMNLKTIASNQFFRILRPVFHILHTGVLLMFLFLYIYPNQPRDASNYPLYFYFNILLLTVFIYNIPSAVSYLLHLITFRKNKPPLIPLCGLILSAGLATGLIYGTLWGSRQIKTANIELNYPNLPADFDGFRIIQISDTHFGGLIQPKKRIVKTKKIVDEIRPDILLFTGDLVNNFARELEGLQQNLSLLTSDYESFAILGNHDYGDYTNWDSAEKKQANFDAILEAFR</sequence>
<dbReference type="GO" id="GO:0009245">
    <property type="term" value="P:lipid A biosynthetic process"/>
    <property type="evidence" value="ECO:0007669"/>
    <property type="project" value="TreeGrafter"/>
</dbReference>
<dbReference type="EMBL" id="DSDK01000242">
    <property type="protein sequence ID" value="HDR50846.1"/>
    <property type="molecule type" value="Genomic_DNA"/>
</dbReference>
<dbReference type="InterPro" id="IPR004843">
    <property type="entry name" value="Calcineurin-like_PHP"/>
</dbReference>
<dbReference type="PANTHER" id="PTHR31302">
    <property type="entry name" value="TRANSMEMBRANE PROTEIN WITH METALLOPHOSPHOESTERASE DOMAIN-RELATED"/>
    <property type="match status" value="1"/>
</dbReference>
<evidence type="ECO:0000313" key="5">
    <source>
        <dbReference type="EMBL" id="HDR50846.1"/>
    </source>
</evidence>
<gene>
    <name evidence="5" type="ORF">ENN90_04390</name>
</gene>
<dbReference type="AlphaFoldDB" id="A0A831LW03"/>
<dbReference type="Gene3D" id="3.60.21.10">
    <property type="match status" value="1"/>
</dbReference>
<dbReference type="Pfam" id="PF00149">
    <property type="entry name" value="Metallophos"/>
    <property type="match status" value="1"/>
</dbReference>
<proteinExistence type="predicted"/>
<dbReference type="SUPFAM" id="SSF56300">
    <property type="entry name" value="Metallo-dependent phosphatases"/>
    <property type="match status" value="1"/>
</dbReference>
<dbReference type="GO" id="GO:0046872">
    <property type="term" value="F:metal ion binding"/>
    <property type="evidence" value="ECO:0007669"/>
    <property type="project" value="UniProtKB-KW"/>
</dbReference>
<reference evidence="5" key="1">
    <citation type="journal article" date="2020" name="mSystems">
        <title>Genome- and Community-Level Interaction Insights into Carbon Utilization and Element Cycling Functions of Hydrothermarchaeota in Hydrothermal Sediment.</title>
        <authorList>
            <person name="Zhou Z."/>
            <person name="Liu Y."/>
            <person name="Xu W."/>
            <person name="Pan J."/>
            <person name="Luo Z.H."/>
            <person name="Li M."/>
        </authorList>
    </citation>
    <scope>NUCLEOTIDE SEQUENCE [LARGE SCALE GENOMIC DNA]</scope>
    <source>
        <strain evidence="5">SpSt-1217</strain>
    </source>
</reference>
<organism evidence="5">
    <name type="scientific">Mariniphaga anaerophila</name>
    <dbReference type="NCBI Taxonomy" id="1484053"/>
    <lineage>
        <taxon>Bacteria</taxon>
        <taxon>Pseudomonadati</taxon>
        <taxon>Bacteroidota</taxon>
        <taxon>Bacteroidia</taxon>
        <taxon>Marinilabiliales</taxon>
        <taxon>Prolixibacteraceae</taxon>
        <taxon>Mariniphaga</taxon>
    </lineage>
</organism>
<accession>A0A831LW03</accession>
<feature type="domain" description="Calcineurin-like phosphoesterase" evidence="4">
    <location>
        <begin position="154"/>
        <end position="233"/>
    </location>
</feature>
<feature type="transmembrane region" description="Helical" evidence="3">
    <location>
        <begin position="39"/>
        <end position="60"/>
    </location>
</feature>
<keyword evidence="3" id="KW-1133">Transmembrane helix</keyword>
<keyword evidence="3" id="KW-0472">Membrane</keyword>
<evidence type="ECO:0000256" key="2">
    <source>
        <dbReference type="ARBA" id="ARBA00022801"/>
    </source>
</evidence>
<name>A0A831LW03_9BACT</name>
<protein>
    <recommendedName>
        <fullName evidence="4">Calcineurin-like phosphoesterase domain-containing protein</fullName>
    </recommendedName>
</protein>
<dbReference type="GO" id="GO:0016020">
    <property type="term" value="C:membrane"/>
    <property type="evidence" value="ECO:0007669"/>
    <property type="project" value="GOC"/>
</dbReference>
<evidence type="ECO:0000256" key="3">
    <source>
        <dbReference type="SAM" id="Phobius"/>
    </source>
</evidence>